<dbReference type="AlphaFoldDB" id="A0A3N2GPQ7"/>
<dbReference type="SUPFAM" id="SSF48452">
    <property type="entry name" value="TPR-like"/>
    <property type="match status" value="1"/>
</dbReference>
<dbReference type="PRINTS" id="PR00038">
    <property type="entry name" value="HTHLUXR"/>
</dbReference>
<evidence type="ECO:0000313" key="3">
    <source>
        <dbReference type="EMBL" id="ROS38209.1"/>
    </source>
</evidence>
<dbReference type="SUPFAM" id="SSF52540">
    <property type="entry name" value="P-loop containing nucleoside triphosphate hydrolases"/>
    <property type="match status" value="1"/>
</dbReference>
<protein>
    <submittedName>
        <fullName evidence="3">Putative ATPase</fullName>
    </submittedName>
</protein>
<dbReference type="InterPro" id="IPR000792">
    <property type="entry name" value="Tscrpt_reg_LuxR_C"/>
</dbReference>
<evidence type="ECO:0000256" key="1">
    <source>
        <dbReference type="SAM" id="MobiDB-lite"/>
    </source>
</evidence>
<dbReference type="CDD" id="cd06170">
    <property type="entry name" value="LuxR_C_like"/>
    <property type="match status" value="1"/>
</dbReference>
<dbReference type="InterPro" id="IPR036388">
    <property type="entry name" value="WH-like_DNA-bd_sf"/>
</dbReference>
<dbReference type="Pfam" id="PF00196">
    <property type="entry name" value="GerE"/>
    <property type="match status" value="1"/>
</dbReference>
<dbReference type="InterPro" id="IPR011990">
    <property type="entry name" value="TPR-like_helical_dom_sf"/>
</dbReference>
<dbReference type="PANTHER" id="PTHR47691:SF3">
    <property type="entry name" value="HTH-TYPE TRANSCRIPTIONAL REGULATOR RV0890C-RELATED"/>
    <property type="match status" value="1"/>
</dbReference>
<dbReference type="InterPro" id="IPR027417">
    <property type="entry name" value="P-loop_NTPase"/>
</dbReference>
<feature type="domain" description="HTH luxR-type" evidence="2">
    <location>
        <begin position="700"/>
        <end position="765"/>
    </location>
</feature>
<dbReference type="GO" id="GO:0006355">
    <property type="term" value="P:regulation of DNA-templated transcription"/>
    <property type="evidence" value="ECO:0007669"/>
    <property type="project" value="InterPro"/>
</dbReference>
<dbReference type="GO" id="GO:0043531">
    <property type="term" value="F:ADP binding"/>
    <property type="evidence" value="ECO:0007669"/>
    <property type="project" value="InterPro"/>
</dbReference>
<dbReference type="Pfam" id="PF00931">
    <property type="entry name" value="NB-ARC"/>
    <property type="match status" value="1"/>
</dbReference>
<dbReference type="EMBL" id="RKHY01000001">
    <property type="protein sequence ID" value="ROS38209.1"/>
    <property type="molecule type" value="Genomic_DNA"/>
</dbReference>
<dbReference type="InterPro" id="IPR002182">
    <property type="entry name" value="NB-ARC"/>
</dbReference>
<dbReference type="RefSeq" id="WP_123682675.1">
    <property type="nucleotide sequence ID" value="NZ_RKHY01000001.1"/>
</dbReference>
<organism evidence="3 4">
    <name type="scientific">Amycolatopsis thermoflava</name>
    <dbReference type="NCBI Taxonomy" id="84480"/>
    <lineage>
        <taxon>Bacteria</taxon>
        <taxon>Bacillati</taxon>
        <taxon>Actinomycetota</taxon>
        <taxon>Actinomycetes</taxon>
        <taxon>Pseudonocardiales</taxon>
        <taxon>Pseudonocardiaceae</taxon>
        <taxon>Amycolatopsis</taxon>
        <taxon>Amycolatopsis methanolica group</taxon>
    </lineage>
</organism>
<evidence type="ECO:0000313" key="4">
    <source>
        <dbReference type="Proteomes" id="UP000274843"/>
    </source>
</evidence>
<dbReference type="GO" id="GO:0003677">
    <property type="term" value="F:DNA binding"/>
    <property type="evidence" value="ECO:0007669"/>
    <property type="project" value="InterPro"/>
</dbReference>
<reference evidence="3 4" key="1">
    <citation type="submission" date="2018-11" db="EMBL/GenBank/DDBJ databases">
        <title>Sequencing the genomes of 1000 actinobacteria strains.</title>
        <authorList>
            <person name="Klenk H.-P."/>
        </authorList>
    </citation>
    <scope>NUCLEOTIDE SEQUENCE [LARGE SCALE GENOMIC DNA]</scope>
    <source>
        <strain evidence="3 4">DSM 44348</strain>
    </source>
</reference>
<dbReference type="PANTHER" id="PTHR47691">
    <property type="entry name" value="REGULATOR-RELATED"/>
    <property type="match status" value="1"/>
</dbReference>
<gene>
    <name evidence="3" type="ORF">EDD35_0477</name>
</gene>
<dbReference type="Gene3D" id="3.40.50.300">
    <property type="entry name" value="P-loop containing nucleotide triphosphate hydrolases"/>
    <property type="match status" value="1"/>
</dbReference>
<dbReference type="GeneID" id="301841962"/>
<proteinExistence type="predicted"/>
<dbReference type="PROSITE" id="PS50043">
    <property type="entry name" value="HTH_LUXR_2"/>
    <property type="match status" value="1"/>
</dbReference>
<accession>A0A3N2GPQ7</accession>
<dbReference type="Gene3D" id="1.25.40.10">
    <property type="entry name" value="Tetratricopeptide repeat domain"/>
    <property type="match status" value="1"/>
</dbReference>
<name>A0A3N2GPQ7_9PSEU</name>
<dbReference type="Proteomes" id="UP000274843">
    <property type="component" value="Unassembled WGS sequence"/>
</dbReference>
<comment type="caution">
    <text evidence="3">The sequence shown here is derived from an EMBL/GenBank/DDBJ whole genome shotgun (WGS) entry which is preliminary data.</text>
</comment>
<dbReference type="SMART" id="SM00421">
    <property type="entry name" value="HTH_LUXR"/>
    <property type="match status" value="1"/>
</dbReference>
<dbReference type="SUPFAM" id="SSF46894">
    <property type="entry name" value="C-terminal effector domain of the bipartite response regulators"/>
    <property type="match status" value="1"/>
</dbReference>
<dbReference type="Gene3D" id="1.10.10.10">
    <property type="entry name" value="Winged helix-like DNA-binding domain superfamily/Winged helix DNA-binding domain"/>
    <property type="match status" value="1"/>
</dbReference>
<sequence length="772" mass="83567">MPDVSRGAGNLPSELTSFVGRRRELAETRRLVASARLVTLTGVGGVGKTRLALRAAADVRRAFPDGVWFVPLAELRDPALLAHTIATTLGLTDEAGAQVGGLAEYLEDQRVLLVLDNCEHVLDACAVLVAKLLSATSSVRVLATSRQLLRADGEQVLVVPPLPVPSEGEPAVEAVTLFAERAAAVVPGFTVDASNRDTIVRICRRLDGIPLALELAAVRLRVLSVEQLLQRLDDRFRLLTDGSRTAPDRQQTLEAAIAWSYDLCSRAEQAVWSAVSVFAGGFDLEAAEAVCAAVGIGPDEVLDLIAAMVDKSILVRRDGTFGRAAWYGMLETVREYGHVQLVRSGRENAVRGRQVEHCVRLARRYHTESFGPHQLDWVGRMRREQPNIRVALEHCVSGGPEGACRAAEITGPLWDYWFAGGYVREGYRWLRASLAQEVARDTPAHALALQGAAFVAAQIGDEEPARAMLAELRELADALDDDNLRAGWAQCAGMGSMFLGRLDRGRELMEQALDGFLRTGDEMQACNTRILLAAALFFLDDPEGLVVAEAALAQCEEHQADWSRAYALWAVAINTWRRGDHRRASALLREAIAMRQPDRTQLAFTLTALAWCAGAAGEHERAAGLLGASSAVWRISGAGVAETGPYRQFDEECEARARDALGDDGYTRAFAATSGFDVDEAIAYALAEKPGGPRAPRRGRQSSPGGLTRREREIAELVADGLSNKQIAGRLVIAQRTAETHVENILTKLGFTSRAQIAAWLAEQRAAPGDGT</sequence>
<feature type="region of interest" description="Disordered" evidence="1">
    <location>
        <begin position="689"/>
        <end position="710"/>
    </location>
</feature>
<dbReference type="InterPro" id="IPR016032">
    <property type="entry name" value="Sig_transdc_resp-reg_C-effctor"/>
</dbReference>
<evidence type="ECO:0000259" key="2">
    <source>
        <dbReference type="PROSITE" id="PS50043"/>
    </source>
</evidence>
<dbReference type="PRINTS" id="PR00364">
    <property type="entry name" value="DISEASERSIST"/>
</dbReference>
<keyword evidence="4" id="KW-1185">Reference proteome</keyword>